<gene>
    <name evidence="1" type="ORF">HBH25_21785</name>
</gene>
<dbReference type="Proteomes" id="UP000746535">
    <property type="component" value="Unassembled WGS sequence"/>
</dbReference>
<proteinExistence type="predicted"/>
<dbReference type="RefSeq" id="WP_168086050.1">
    <property type="nucleotide sequence ID" value="NZ_JAAVJI010000021.1"/>
</dbReference>
<evidence type="ECO:0000313" key="1">
    <source>
        <dbReference type="EMBL" id="NJP03471.1"/>
    </source>
</evidence>
<evidence type="ECO:0000313" key="2">
    <source>
        <dbReference type="Proteomes" id="UP000746535"/>
    </source>
</evidence>
<reference evidence="1 2" key="1">
    <citation type="submission" date="2020-03" db="EMBL/GenBank/DDBJ databases">
        <authorList>
            <person name="Wang L."/>
            <person name="He N."/>
            <person name="Li Y."/>
            <person name="Fang Y."/>
            <person name="Zhang F."/>
        </authorList>
    </citation>
    <scope>NUCLEOTIDE SEQUENCE [LARGE SCALE GENOMIC DNA]</scope>
    <source>
        <strain evidence="2">hsmgli-8</strain>
    </source>
</reference>
<keyword evidence="2" id="KW-1185">Reference proteome</keyword>
<name>A0ABX0YKC2_9PSED</name>
<protein>
    <submittedName>
        <fullName evidence="1">Uncharacterized protein</fullName>
    </submittedName>
</protein>
<comment type="caution">
    <text evidence="1">The sequence shown here is derived from an EMBL/GenBank/DDBJ whole genome shotgun (WGS) entry which is preliminary data.</text>
</comment>
<dbReference type="EMBL" id="JAAVJI010000021">
    <property type="protein sequence ID" value="NJP03471.1"/>
    <property type="molecule type" value="Genomic_DNA"/>
</dbReference>
<organism evidence="1 2">
    <name type="scientific">Pseudomonas quercus</name>
    <dbReference type="NCBI Taxonomy" id="2722792"/>
    <lineage>
        <taxon>Bacteria</taxon>
        <taxon>Pseudomonadati</taxon>
        <taxon>Pseudomonadota</taxon>
        <taxon>Gammaproteobacteria</taxon>
        <taxon>Pseudomonadales</taxon>
        <taxon>Pseudomonadaceae</taxon>
        <taxon>Pseudomonas</taxon>
    </lineage>
</organism>
<accession>A0ABX0YKC2</accession>
<sequence length="145" mass="15828">MNRAKSLIWAVAPELGIPESPALLVESGNLWLAYFQALNESLAIVRFSGLIDHRLMPIGDEGLGRHPYALAGLQPYSFNEIIGSEETVSRPYSSARHWVVTFKDETLDVIARAGEVIASGLALASPLEALLAFQLPRVPKVFLSD</sequence>